<gene>
    <name evidence="4" type="ORF">GCM10022239_08510</name>
</gene>
<dbReference type="Proteomes" id="UP001501004">
    <property type="component" value="Unassembled WGS sequence"/>
</dbReference>
<organism evidence="4 5">
    <name type="scientific">Leifsonella bigeumensis</name>
    <dbReference type="NCBI Taxonomy" id="433643"/>
    <lineage>
        <taxon>Bacteria</taxon>
        <taxon>Bacillati</taxon>
        <taxon>Actinomycetota</taxon>
        <taxon>Actinomycetes</taxon>
        <taxon>Micrococcales</taxon>
        <taxon>Microbacteriaceae</taxon>
        <taxon>Leifsonella</taxon>
    </lineage>
</organism>
<evidence type="ECO:0000256" key="1">
    <source>
        <dbReference type="ARBA" id="ARBA00007592"/>
    </source>
</evidence>
<keyword evidence="2 3" id="KW-0456">Lyase</keyword>
<proteinExistence type="inferred from homology"/>
<dbReference type="CDD" id="cd00408">
    <property type="entry name" value="DHDPS-like"/>
    <property type="match status" value="1"/>
</dbReference>
<protein>
    <submittedName>
        <fullName evidence="4">Dihydrodipicolinate synthase family protein</fullName>
    </submittedName>
</protein>
<dbReference type="PANTHER" id="PTHR12128">
    <property type="entry name" value="DIHYDRODIPICOLINATE SYNTHASE"/>
    <property type="match status" value="1"/>
</dbReference>
<evidence type="ECO:0000256" key="3">
    <source>
        <dbReference type="PIRNR" id="PIRNR001365"/>
    </source>
</evidence>
<comment type="caution">
    <text evidence="4">The sequence shown here is derived from an EMBL/GenBank/DDBJ whole genome shotgun (WGS) entry which is preliminary data.</text>
</comment>
<dbReference type="InterPro" id="IPR013785">
    <property type="entry name" value="Aldolase_TIM"/>
</dbReference>
<reference evidence="5" key="1">
    <citation type="journal article" date="2019" name="Int. J. Syst. Evol. Microbiol.">
        <title>The Global Catalogue of Microorganisms (GCM) 10K type strain sequencing project: providing services to taxonomists for standard genome sequencing and annotation.</title>
        <authorList>
            <consortium name="The Broad Institute Genomics Platform"/>
            <consortium name="The Broad Institute Genome Sequencing Center for Infectious Disease"/>
            <person name="Wu L."/>
            <person name="Ma J."/>
        </authorList>
    </citation>
    <scope>NUCLEOTIDE SEQUENCE [LARGE SCALE GENOMIC DNA]</scope>
    <source>
        <strain evidence="5">JCM 16949</strain>
    </source>
</reference>
<sequence length="313" mass="34002">MRAISGVCPVLETPFHEDGSVDDEGFVRIVDHMVAAGVRNVMFPGFASEFHKLSDSERSRLTTILLKRTADVKGFVAVISIPDHATTLAVARAKEAVASGARALNVLPPHFLGPSRGAVREHLLAVLRAVAPTPVVLQYAPSQTGTALDADTIAEIARLAPNLVQVKVESTPPGALITALSATVPPLESLVGSAGVQLPDALRRGAVGVEPGCSFVELYLEVWRLWQDGQQDDATCLHQRMLPYLSYWMQSSELIIAAEKEISRKRGIIDSSHCRAPAHELDPEERAMIDRFLSEFAEFLSIPAPVRSPRRHE</sequence>
<accession>A0ABP7FDB4</accession>
<dbReference type="Pfam" id="PF00701">
    <property type="entry name" value="DHDPS"/>
    <property type="match status" value="1"/>
</dbReference>
<dbReference type="EMBL" id="BAABAE010000002">
    <property type="protein sequence ID" value="GAA3734690.1"/>
    <property type="molecule type" value="Genomic_DNA"/>
</dbReference>
<evidence type="ECO:0000256" key="2">
    <source>
        <dbReference type="ARBA" id="ARBA00023239"/>
    </source>
</evidence>
<evidence type="ECO:0000313" key="5">
    <source>
        <dbReference type="Proteomes" id="UP001501004"/>
    </source>
</evidence>
<dbReference type="InterPro" id="IPR002220">
    <property type="entry name" value="DapA-like"/>
</dbReference>
<name>A0ABP7FDB4_9MICO</name>
<comment type="similarity">
    <text evidence="1 3">Belongs to the DapA family.</text>
</comment>
<dbReference type="Gene3D" id="3.20.20.70">
    <property type="entry name" value="Aldolase class I"/>
    <property type="match status" value="1"/>
</dbReference>
<evidence type="ECO:0000313" key="4">
    <source>
        <dbReference type="EMBL" id="GAA3734690.1"/>
    </source>
</evidence>
<dbReference type="PIRSF" id="PIRSF001365">
    <property type="entry name" value="DHDPS"/>
    <property type="match status" value="1"/>
</dbReference>
<keyword evidence="5" id="KW-1185">Reference proteome</keyword>
<dbReference type="SMART" id="SM01130">
    <property type="entry name" value="DHDPS"/>
    <property type="match status" value="1"/>
</dbReference>
<dbReference type="SUPFAM" id="SSF51569">
    <property type="entry name" value="Aldolase"/>
    <property type="match status" value="1"/>
</dbReference>
<dbReference type="PANTHER" id="PTHR12128:SF66">
    <property type="entry name" value="4-HYDROXY-2-OXOGLUTARATE ALDOLASE, MITOCHONDRIAL"/>
    <property type="match status" value="1"/>
</dbReference>
<dbReference type="RefSeq" id="WP_344754046.1">
    <property type="nucleotide sequence ID" value="NZ_BAABAE010000002.1"/>
</dbReference>